<dbReference type="InterPro" id="IPR022698">
    <property type="entry name" value="OrsD"/>
</dbReference>
<protein>
    <recommendedName>
        <fullName evidence="2">C2H2-type domain-containing protein</fullName>
    </recommendedName>
</protein>
<evidence type="ECO:0000256" key="1">
    <source>
        <dbReference type="SAM" id="MobiDB-lite"/>
    </source>
</evidence>
<dbReference type="EMBL" id="LHQQ01000022">
    <property type="protein sequence ID" value="KOS46943.1"/>
    <property type="molecule type" value="Genomic_DNA"/>
</dbReference>
<dbReference type="PROSITE" id="PS00028">
    <property type="entry name" value="ZINC_FINGER_C2H2_1"/>
    <property type="match status" value="1"/>
</dbReference>
<sequence>MAFRPRVIFQRLSQPPPWDKGLLFNMRLGPRDLLEYNAEYKVLICRDCQYAIQKNALGSHLLRHKIYREERLSLLSTIHQLDIVEPGDLSLPNPSASPVHALPVMSGYSCTMTGCGHLCASSKRMRRHWSDVHNVSGPNDFASHTRSVKLQTFFRGTKLKYFEVSITRAAESQGSDEGDGHDRNDSGVTEVPSLAQPVSLSEFSPVVDLETLTYFHHFIITTCLTLPQVEDSPPTSQYWGTYIVLLSLQQRWLMCGLLAISAYHSAMLDETTAQRKHREWATMLRSEFLFGFNEMTNNSSNTVSTEIFKQMRTAAIQVNDIISCARWSFAGFTVNQENVLGPAASIPWLQSLLCDVRAFASSQLGNSLKFEQSTGDNLQTSLGTNSPRGATAALTPLLNRLQVLPYRMAEIFGKPDDEQDAPAVLLGIAALVQCCNSVFEPNVLSGGWQGISAWLNKTTDHFNHMVSLQSPAALIVLAHWAATLVKWAEVHECWFIHGFSGAIVSLIHKHLSADGAVQSLVVELL</sequence>
<comment type="caution">
    <text evidence="3">The sequence shown here is derived from an EMBL/GenBank/DDBJ whole genome shotgun (WGS) entry which is preliminary data.</text>
</comment>
<dbReference type="SMART" id="SM00355">
    <property type="entry name" value="ZnF_C2H2"/>
    <property type="match status" value="2"/>
</dbReference>
<dbReference type="InterPro" id="IPR052400">
    <property type="entry name" value="Zn2-C6_fungal_TF"/>
</dbReference>
<accession>A0A0M9WJ96</accession>
<feature type="region of interest" description="Disordered" evidence="1">
    <location>
        <begin position="171"/>
        <end position="191"/>
    </location>
</feature>
<dbReference type="PANTHER" id="PTHR47657">
    <property type="entry name" value="STEROL REGULATORY ELEMENT-BINDING PROTEIN ECM22"/>
    <property type="match status" value="1"/>
</dbReference>
<dbReference type="InterPro" id="IPR013087">
    <property type="entry name" value="Znf_C2H2_type"/>
</dbReference>
<dbReference type="OrthoDB" id="416217at2759"/>
<dbReference type="GO" id="GO:0000981">
    <property type="term" value="F:DNA-binding transcription factor activity, RNA polymerase II-specific"/>
    <property type="evidence" value="ECO:0007669"/>
    <property type="project" value="TreeGrafter"/>
</dbReference>
<gene>
    <name evidence="3" type="ORF">ACN38_g2067</name>
</gene>
<dbReference type="STRING" id="229535.A0A0M9WJ96"/>
<dbReference type="AlphaFoldDB" id="A0A0M9WJ96"/>
<evidence type="ECO:0000313" key="4">
    <source>
        <dbReference type="Proteomes" id="UP000037696"/>
    </source>
</evidence>
<name>A0A0M9WJ96_9EURO</name>
<evidence type="ECO:0000259" key="2">
    <source>
        <dbReference type="PROSITE" id="PS00028"/>
    </source>
</evidence>
<proteinExistence type="predicted"/>
<feature type="domain" description="C2H2-type" evidence="2">
    <location>
        <begin position="110"/>
        <end position="133"/>
    </location>
</feature>
<dbReference type="Pfam" id="PF12013">
    <property type="entry name" value="OrsD"/>
    <property type="match status" value="1"/>
</dbReference>
<evidence type="ECO:0000313" key="3">
    <source>
        <dbReference type="EMBL" id="KOS46943.1"/>
    </source>
</evidence>
<reference evidence="3 4" key="1">
    <citation type="submission" date="2015-08" db="EMBL/GenBank/DDBJ databases">
        <title>Genome sequencing of Penicillium nordicum.</title>
        <authorList>
            <person name="Nguyen H.D."/>
            <person name="Seifert K.A."/>
        </authorList>
    </citation>
    <scope>NUCLEOTIDE SEQUENCE [LARGE SCALE GENOMIC DNA]</scope>
    <source>
        <strain evidence="3 4">DAOMC 185683</strain>
    </source>
</reference>
<dbReference type="PANTHER" id="PTHR47657:SF3">
    <property type="entry name" value="ORSELLINIC ACID_F9775 BIOSYNTHESIS CLUSTER PROTEIN D-RELATED"/>
    <property type="match status" value="1"/>
</dbReference>
<organism evidence="3 4">
    <name type="scientific">Penicillium nordicum</name>
    <dbReference type="NCBI Taxonomy" id="229535"/>
    <lineage>
        <taxon>Eukaryota</taxon>
        <taxon>Fungi</taxon>
        <taxon>Dikarya</taxon>
        <taxon>Ascomycota</taxon>
        <taxon>Pezizomycotina</taxon>
        <taxon>Eurotiomycetes</taxon>
        <taxon>Eurotiomycetidae</taxon>
        <taxon>Eurotiales</taxon>
        <taxon>Aspergillaceae</taxon>
        <taxon>Penicillium</taxon>
    </lineage>
</organism>
<dbReference type="Proteomes" id="UP000037696">
    <property type="component" value="Unassembled WGS sequence"/>
</dbReference>
<keyword evidence="4" id="KW-1185">Reference proteome</keyword>